<sequence length="341" mass="35363">MTLLRDAYDTLLLDLDGTLYKGPDAIPGAAQALASLPQRLIYVTNNASRSPLDVAKHLDELGFVADEDAVVASSQAAARVLAERLDAGSAVLVIGTDALAAEIELVGLRPVRTADEKPVAVVQGHSTATAWPNLAEACLAIRAGAIWVASNADTTLPTERGLAPGNGSMVAALRAATDQEPVIAGKPYVPIMEDALRRSGSRVALVIGDRMDTDIAGANAVGLDSLLVLTGVSTVDNLLRAKPEQRPTFVSFALDSLSSPVASSDTEWRAEFDGTDIVLSGSGDPISALTAAAAVAWANPGFGTVQAKGDAAGRAVRVWNESFERVTDGAVASRASRTEIR</sequence>
<dbReference type="Pfam" id="PF13344">
    <property type="entry name" value="Hydrolase_6"/>
    <property type="match status" value="1"/>
</dbReference>
<feature type="domain" description="GCN5-related N-acetyltransferase-like" evidence="1">
    <location>
        <begin position="267"/>
        <end position="319"/>
    </location>
</feature>
<dbReference type="AlphaFoldDB" id="A0A848KUR3"/>
<name>A0A848KUR3_9NOCA</name>
<comment type="caution">
    <text evidence="2">The sequence shown here is derived from an EMBL/GenBank/DDBJ whole genome shotgun (WGS) entry which is preliminary data.</text>
</comment>
<dbReference type="PANTHER" id="PTHR19288:SF95">
    <property type="entry name" value="D-GLYCEROL 3-PHOSPHATE PHOSPHATASE"/>
    <property type="match status" value="1"/>
</dbReference>
<dbReference type="EMBL" id="VCQU01000016">
    <property type="protein sequence ID" value="NMN99257.1"/>
    <property type="molecule type" value="Genomic_DNA"/>
</dbReference>
<evidence type="ECO:0000259" key="1">
    <source>
        <dbReference type="Pfam" id="PF18407"/>
    </source>
</evidence>
<keyword evidence="3" id="KW-1185">Reference proteome</keyword>
<dbReference type="InterPro" id="IPR006357">
    <property type="entry name" value="HAD-SF_hydro_IIA"/>
</dbReference>
<dbReference type="InterPro" id="IPR023214">
    <property type="entry name" value="HAD_sf"/>
</dbReference>
<reference evidence="2 3" key="2">
    <citation type="submission" date="2020-06" db="EMBL/GenBank/DDBJ databases">
        <title>Antribacter stalactiti gen. nov., sp. nov., a new member of the family Nacardiaceae isolated from a cave.</title>
        <authorList>
            <person name="Kim I.S."/>
        </authorList>
    </citation>
    <scope>NUCLEOTIDE SEQUENCE [LARGE SCALE GENOMIC DNA]</scope>
    <source>
        <strain evidence="2 3">YC2-7</strain>
    </source>
</reference>
<dbReference type="RefSeq" id="WP_169594369.1">
    <property type="nucleotide sequence ID" value="NZ_VCQU01000016.1"/>
</dbReference>
<dbReference type="Pfam" id="PF13242">
    <property type="entry name" value="Hydrolase_like"/>
    <property type="match status" value="1"/>
</dbReference>
<dbReference type="InterPro" id="IPR036412">
    <property type="entry name" value="HAD-like_sf"/>
</dbReference>
<keyword evidence="2" id="KW-0378">Hydrolase</keyword>
<evidence type="ECO:0000313" key="3">
    <source>
        <dbReference type="Proteomes" id="UP000535543"/>
    </source>
</evidence>
<dbReference type="Proteomes" id="UP000535543">
    <property type="component" value="Unassembled WGS sequence"/>
</dbReference>
<gene>
    <name evidence="2" type="ORF">FGL95_29980</name>
</gene>
<dbReference type="NCBIfam" id="TIGR01460">
    <property type="entry name" value="HAD-SF-IIA"/>
    <property type="match status" value="1"/>
</dbReference>
<dbReference type="Gene3D" id="3.40.50.1000">
    <property type="entry name" value="HAD superfamily/HAD-like"/>
    <property type="match status" value="2"/>
</dbReference>
<organism evidence="2 3">
    <name type="scientific">Antrihabitans stalactiti</name>
    <dbReference type="NCBI Taxonomy" id="2584121"/>
    <lineage>
        <taxon>Bacteria</taxon>
        <taxon>Bacillati</taxon>
        <taxon>Actinomycetota</taxon>
        <taxon>Actinomycetes</taxon>
        <taxon>Mycobacteriales</taxon>
        <taxon>Nocardiaceae</taxon>
        <taxon>Antrihabitans</taxon>
    </lineage>
</organism>
<accession>A0A848KUR3</accession>
<reference evidence="2 3" key="1">
    <citation type="submission" date="2019-05" db="EMBL/GenBank/DDBJ databases">
        <authorList>
            <person name="Lee S.D."/>
        </authorList>
    </citation>
    <scope>NUCLEOTIDE SEQUENCE [LARGE SCALE GENOMIC DNA]</scope>
    <source>
        <strain evidence="2 3">YC2-7</strain>
    </source>
</reference>
<dbReference type="SUPFAM" id="SSF56784">
    <property type="entry name" value="HAD-like"/>
    <property type="match status" value="1"/>
</dbReference>
<protein>
    <submittedName>
        <fullName evidence="2">HAD-IIA family hydrolase</fullName>
    </submittedName>
</protein>
<dbReference type="Pfam" id="PF18407">
    <property type="entry name" value="GNAT_like"/>
    <property type="match status" value="1"/>
</dbReference>
<proteinExistence type="predicted"/>
<dbReference type="GO" id="GO:0005737">
    <property type="term" value="C:cytoplasm"/>
    <property type="evidence" value="ECO:0007669"/>
    <property type="project" value="TreeGrafter"/>
</dbReference>
<evidence type="ECO:0000313" key="2">
    <source>
        <dbReference type="EMBL" id="NMN99257.1"/>
    </source>
</evidence>
<dbReference type="InterPro" id="IPR041065">
    <property type="entry name" value="GNAT-like"/>
</dbReference>
<dbReference type="GO" id="GO:0016791">
    <property type="term" value="F:phosphatase activity"/>
    <property type="evidence" value="ECO:0007669"/>
    <property type="project" value="TreeGrafter"/>
</dbReference>
<dbReference type="PANTHER" id="PTHR19288">
    <property type="entry name" value="4-NITROPHENYLPHOSPHATASE-RELATED"/>
    <property type="match status" value="1"/>
</dbReference>